<name>A0AAD7P2D2_9AGAR</name>
<accession>A0AAD7P2D2</accession>
<proteinExistence type="predicted"/>
<comment type="caution">
    <text evidence="1">The sequence shown here is derived from an EMBL/GenBank/DDBJ whole genome shotgun (WGS) entry which is preliminary data.</text>
</comment>
<keyword evidence="2" id="KW-1185">Reference proteome</keyword>
<dbReference type="AlphaFoldDB" id="A0AAD7P2D2"/>
<protein>
    <submittedName>
        <fullName evidence="1">Uncharacterized protein</fullName>
    </submittedName>
</protein>
<organism evidence="1 2">
    <name type="scientific">Mycena maculata</name>
    <dbReference type="NCBI Taxonomy" id="230809"/>
    <lineage>
        <taxon>Eukaryota</taxon>
        <taxon>Fungi</taxon>
        <taxon>Dikarya</taxon>
        <taxon>Basidiomycota</taxon>
        <taxon>Agaricomycotina</taxon>
        <taxon>Agaricomycetes</taxon>
        <taxon>Agaricomycetidae</taxon>
        <taxon>Agaricales</taxon>
        <taxon>Marasmiineae</taxon>
        <taxon>Mycenaceae</taxon>
        <taxon>Mycena</taxon>
    </lineage>
</organism>
<reference evidence="1" key="1">
    <citation type="submission" date="2023-03" db="EMBL/GenBank/DDBJ databases">
        <title>Massive genome expansion in bonnet fungi (Mycena s.s.) driven by repeated elements and novel gene families across ecological guilds.</title>
        <authorList>
            <consortium name="Lawrence Berkeley National Laboratory"/>
            <person name="Harder C.B."/>
            <person name="Miyauchi S."/>
            <person name="Viragh M."/>
            <person name="Kuo A."/>
            <person name="Thoen E."/>
            <person name="Andreopoulos B."/>
            <person name="Lu D."/>
            <person name="Skrede I."/>
            <person name="Drula E."/>
            <person name="Henrissat B."/>
            <person name="Morin E."/>
            <person name="Kohler A."/>
            <person name="Barry K."/>
            <person name="LaButti K."/>
            <person name="Morin E."/>
            <person name="Salamov A."/>
            <person name="Lipzen A."/>
            <person name="Mereny Z."/>
            <person name="Hegedus B."/>
            <person name="Baldrian P."/>
            <person name="Stursova M."/>
            <person name="Weitz H."/>
            <person name="Taylor A."/>
            <person name="Grigoriev I.V."/>
            <person name="Nagy L.G."/>
            <person name="Martin F."/>
            <person name="Kauserud H."/>
        </authorList>
    </citation>
    <scope>NUCLEOTIDE SEQUENCE</scope>
    <source>
        <strain evidence="1">CBHHK188m</strain>
    </source>
</reference>
<dbReference type="PROSITE" id="PS51257">
    <property type="entry name" value="PROKAR_LIPOPROTEIN"/>
    <property type="match status" value="1"/>
</dbReference>
<gene>
    <name evidence="1" type="ORF">DFH07DRAFT_763462</name>
</gene>
<sequence>MGKRPCMPTKAMTGCCILPTSGACDNDKSVERLFVSRITPVDHLRTTCVKRMWIPGALAFAPGVTTHSNPRPLTHELQNPFLLSPKTSLPTLVAIGGNRRQLAALLPL</sequence>
<dbReference type="Proteomes" id="UP001215280">
    <property type="component" value="Unassembled WGS sequence"/>
</dbReference>
<dbReference type="EMBL" id="JARJLG010000001">
    <property type="protein sequence ID" value="KAJ7784847.1"/>
    <property type="molecule type" value="Genomic_DNA"/>
</dbReference>
<evidence type="ECO:0000313" key="1">
    <source>
        <dbReference type="EMBL" id="KAJ7784847.1"/>
    </source>
</evidence>
<evidence type="ECO:0000313" key="2">
    <source>
        <dbReference type="Proteomes" id="UP001215280"/>
    </source>
</evidence>